<gene>
    <name evidence="2" type="ORF">DDQ68_08450</name>
</gene>
<dbReference type="EMBL" id="CP029145">
    <property type="protein sequence ID" value="AWM32807.1"/>
    <property type="molecule type" value="Genomic_DNA"/>
</dbReference>
<evidence type="ECO:0008006" key="4">
    <source>
        <dbReference type="Google" id="ProtNLM"/>
    </source>
</evidence>
<keyword evidence="3" id="KW-1185">Reference proteome</keyword>
<evidence type="ECO:0000256" key="1">
    <source>
        <dbReference type="SAM" id="MobiDB-lite"/>
    </source>
</evidence>
<accession>A0A2Z3GM45</accession>
<name>A0A2Z3GM45_9BACT</name>
<evidence type="ECO:0000313" key="3">
    <source>
        <dbReference type="Proteomes" id="UP000245999"/>
    </source>
</evidence>
<dbReference type="OrthoDB" id="780137at2"/>
<evidence type="ECO:0000313" key="2">
    <source>
        <dbReference type="EMBL" id="AWM32807.1"/>
    </source>
</evidence>
<sequence length="715" mass="76414">MWPLAGLAIIVLGLAAWRLTPLGPLPAAAVARRLDRRYPALEDSAGLLLLPAENLSLLEQFQQQRVAGRLTQLTKSEEQLLPVDFRRPGLLALGLLVAGAAAWAWPMASPRGAIPAAVAVHFNAPPARPGAPAPARILETQLLVTPPAYTRRGEFAPAQASFRCPQGARIRWRVRVSRPVAGGAPVLEMDGHRVAFRPVAGAANMFEAKQIMNASALYRLRFAGTVSDDYAIDVQADQAPAVRILTPRAYTLVPARGARPEVPVRALLHDDYGLSRAELIITVAQGAGEAVKFREVRRDLSGALGPQPAQTTVGSLLNLKQLGLTYGDELYFYISARDNNGHSARSDAYLVQWQDTAQAAGVSGLMGGPKVAPAYFRSQRQLIIDTQKLLAERKNLTLSELTTRANELGADQQALRLRYGKFMGEELEPGLGVTAGPETEAQPAPRAESHSPIAEDDDAPAPTAPAAGHDDHDHEASAPAGGNASPTAETDALLQPYIHKHDDAETADFLEPAVKTKLRAVLDQMWAAELRLRTAQPAAALPYEYRALRLLKEVQQQTRAFVKKAGFAPPAAPEPNLRLTGDLKGAAAPRLQAQVPAPAAQPAVRGALAWLAASTAGQPARPADARLLEPAGAALAQAALQQPGAYLGALRDLRHLLADVRAGRPSCPDCRRTVARALTDLLPPPPPADAAPPTPDRLARRYFQNLSSQPKVNAH</sequence>
<protein>
    <recommendedName>
        <fullName evidence="4">DUF4175 family protein</fullName>
    </recommendedName>
</protein>
<dbReference type="AlphaFoldDB" id="A0A2Z3GM45"/>
<reference evidence="3" key="1">
    <citation type="submission" date="2018-04" db="EMBL/GenBank/DDBJ databases">
        <title>Complete genome of Antarctic heterotrophic bacterium Hymenobacter nivis.</title>
        <authorList>
            <person name="Terashima M."/>
        </authorList>
    </citation>
    <scope>NUCLEOTIDE SEQUENCE [LARGE SCALE GENOMIC DNA]</scope>
    <source>
        <strain evidence="3">NBRC 111535</strain>
    </source>
</reference>
<organism evidence="2 3">
    <name type="scientific">Hymenobacter nivis</name>
    <dbReference type="NCBI Taxonomy" id="1850093"/>
    <lineage>
        <taxon>Bacteria</taxon>
        <taxon>Pseudomonadati</taxon>
        <taxon>Bacteroidota</taxon>
        <taxon>Cytophagia</taxon>
        <taxon>Cytophagales</taxon>
        <taxon>Hymenobacteraceae</taxon>
        <taxon>Hymenobacter</taxon>
    </lineage>
</organism>
<proteinExistence type="predicted"/>
<dbReference type="Proteomes" id="UP000245999">
    <property type="component" value="Chromosome"/>
</dbReference>
<feature type="region of interest" description="Disordered" evidence="1">
    <location>
        <begin position="428"/>
        <end position="488"/>
    </location>
</feature>
<dbReference type="KEGG" id="hnv:DDQ68_08450"/>